<reference evidence="1 2" key="1">
    <citation type="submission" date="2017-06" db="EMBL/GenBank/DDBJ databases">
        <title>Genome sequencing of cyanobaciteial culture collection at National Institute for Environmental Studies (NIES).</title>
        <authorList>
            <person name="Hirose Y."/>
            <person name="Shimura Y."/>
            <person name="Fujisawa T."/>
            <person name="Nakamura Y."/>
            <person name="Kawachi M."/>
        </authorList>
    </citation>
    <scope>NUCLEOTIDE SEQUENCE [LARGE SCALE GENOMIC DNA]</scope>
    <source>
        <strain evidence="1 2">NIES-267</strain>
        <plasmid evidence="2">Plasmid4 dna</plasmid>
    </source>
</reference>
<proteinExistence type="predicted"/>
<accession>A0A1Z4M3G7</accession>
<keyword evidence="2" id="KW-1185">Reference proteome</keyword>
<keyword evidence="1" id="KW-0614">Plasmid</keyword>
<geneLocation type="plasmid" evidence="2">
    <name>Plasmid4 dna</name>
</geneLocation>
<dbReference type="EMBL" id="AP018231">
    <property type="protein sequence ID" value="BAY87995.1"/>
    <property type="molecule type" value="Genomic_DNA"/>
</dbReference>
<dbReference type="AlphaFoldDB" id="A0A1Z4M3G7"/>
<protein>
    <submittedName>
        <fullName evidence="1">Uncharacterized protein</fullName>
    </submittedName>
</protein>
<organism evidence="1 2">
    <name type="scientific">Calothrix parasitica NIES-267</name>
    <dbReference type="NCBI Taxonomy" id="1973488"/>
    <lineage>
        <taxon>Bacteria</taxon>
        <taxon>Bacillati</taxon>
        <taxon>Cyanobacteriota</taxon>
        <taxon>Cyanophyceae</taxon>
        <taxon>Nostocales</taxon>
        <taxon>Calotrichaceae</taxon>
        <taxon>Calothrix</taxon>
    </lineage>
</organism>
<name>A0A1Z4M3G7_9CYAN</name>
<evidence type="ECO:0000313" key="2">
    <source>
        <dbReference type="Proteomes" id="UP000218418"/>
    </source>
</evidence>
<dbReference type="Proteomes" id="UP000218418">
    <property type="component" value="Plasmid plasmid4"/>
</dbReference>
<gene>
    <name evidence="1" type="ORF">NIES267_75370</name>
</gene>
<sequence length="60" mass="6874">MQNNSPRLHVSKHAETAVFRHLFVLKKKVEKFVPKPLLHMNLSFKTKASTSPDEIIHIPG</sequence>
<evidence type="ECO:0000313" key="1">
    <source>
        <dbReference type="EMBL" id="BAY87995.1"/>
    </source>
</evidence>